<evidence type="ECO:0000313" key="2">
    <source>
        <dbReference type="Proteomes" id="UP000469440"/>
    </source>
</evidence>
<gene>
    <name evidence="1" type="ORF">CAFE_36120</name>
</gene>
<proteinExistence type="predicted"/>
<dbReference type="RefSeq" id="WP_083209993.1">
    <property type="nucleotide sequence ID" value="NZ_VWXL01000106.1"/>
</dbReference>
<dbReference type="Proteomes" id="UP000469440">
    <property type="component" value="Unassembled WGS sequence"/>
</dbReference>
<dbReference type="AlphaFoldDB" id="A0A6N8I4I2"/>
<protein>
    <submittedName>
        <fullName evidence="1">Uncharacterized protein</fullName>
    </submittedName>
</protein>
<reference evidence="1 2" key="1">
    <citation type="submission" date="2019-09" db="EMBL/GenBank/DDBJ databases">
        <title>Genome sequence of Clostridium sp. EA1.</title>
        <authorList>
            <person name="Poehlein A."/>
            <person name="Bengelsdorf F.R."/>
            <person name="Daniel R."/>
        </authorList>
    </citation>
    <scope>NUCLEOTIDE SEQUENCE [LARGE SCALE GENOMIC DNA]</scope>
    <source>
        <strain evidence="1 2">EA1</strain>
    </source>
</reference>
<dbReference type="EMBL" id="VWXL01000106">
    <property type="protein sequence ID" value="MVB12865.1"/>
    <property type="molecule type" value="Genomic_DNA"/>
</dbReference>
<evidence type="ECO:0000313" key="1">
    <source>
        <dbReference type="EMBL" id="MVB12865.1"/>
    </source>
</evidence>
<organism evidence="1 2">
    <name type="scientific">Caproicibacter fermentans</name>
    <dbReference type="NCBI Taxonomy" id="2576756"/>
    <lineage>
        <taxon>Bacteria</taxon>
        <taxon>Bacillati</taxon>
        <taxon>Bacillota</taxon>
        <taxon>Clostridia</taxon>
        <taxon>Eubacteriales</taxon>
        <taxon>Acutalibacteraceae</taxon>
        <taxon>Caproicibacter</taxon>
    </lineage>
</organism>
<comment type="caution">
    <text evidence="1">The sequence shown here is derived from an EMBL/GenBank/DDBJ whole genome shotgun (WGS) entry which is preliminary data.</text>
</comment>
<accession>A0A6N8I4I2</accession>
<keyword evidence="2" id="KW-1185">Reference proteome</keyword>
<dbReference type="OrthoDB" id="1845996at2"/>
<name>A0A6N8I4I2_9FIRM</name>
<sequence>MLIKAIDEFNSEGHLIYAENYIGAFARGRTQREALNKFASEVQQYTRWLRKAVPSAEECQISVVQEKSTSLRIEDADSDVIFDSEKQLLTRSEYLELKQLALKSADDFLRLYNSIPDKFNTVLQPRKTFYGNVPITAKEMYEHTKNVNSYYFGEINIPVTNEPDILSCRREGFEKLEHRTDFLLNTVYDGSCDEQWSLRKVCRRFIWHDRIHAKAMYKMAVKLCGGQNIMNPFYFT</sequence>